<dbReference type="EMBL" id="JAWWNJ010000054">
    <property type="protein sequence ID" value="KAK7015285.1"/>
    <property type="molecule type" value="Genomic_DNA"/>
</dbReference>
<organism evidence="2 3">
    <name type="scientific">Favolaschia claudopus</name>
    <dbReference type="NCBI Taxonomy" id="2862362"/>
    <lineage>
        <taxon>Eukaryota</taxon>
        <taxon>Fungi</taxon>
        <taxon>Dikarya</taxon>
        <taxon>Basidiomycota</taxon>
        <taxon>Agaricomycotina</taxon>
        <taxon>Agaricomycetes</taxon>
        <taxon>Agaricomycetidae</taxon>
        <taxon>Agaricales</taxon>
        <taxon>Marasmiineae</taxon>
        <taxon>Mycenaceae</taxon>
        <taxon>Favolaschia</taxon>
    </lineage>
</organism>
<dbReference type="AlphaFoldDB" id="A0AAW0ARG7"/>
<gene>
    <name evidence="1" type="ORF">R3P38DRAFT_2786806</name>
    <name evidence="2" type="ORF">R3P38DRAFT_3204755</name>
</gene>
<dbReference type="EMBL" id="JAWWNJ010000054">
    <property type="protein sequence ID" value="KAK7015463.1"/>
    <property type="molecule type" value="Genomic_DNA"/>
</dbReference>
<sequence>MPDQASTSTSVAPPILSTAASDACAPGSLPAAVKRLYEEIVQGITPGIKEAKKRKRTQYGSMSAVDKHISTSKHFPRGVNSCLEIVMTYGAESQWGPPPDPNSPALTKEENRLVAAFDKLFLVAPELLPAITQFYLEIPEKPDE</sequence>
<dbReference type="Proteomes" id="UP001362999">
    <property type="component" value="Unassembled WGS sequence"/>
</dbReference>
<accession>A0AAW0ARG7</accession>
<evidence type="ECO:0000313" key="3">
    <source>
        <dbReference type="Proteomes" id="UP001362999"/>
    </source>
</evidence>
<proteinExistence type="predicted"/>
<name>A0AAW0ARG7_9AGAR</name>
<reference evidence="2 3" key="1">
    <citation type="journal article" date="2024" name="J Genomics">
        <title>Draft genome sequencing and assembly of Favolaschia claudopus CIRM-BRFM 2984 isolated from oak limbs.</title>
        <authorList>
            <person name="Navarro D."/>
            <person name="Drula E."/>
            <person name="Chaduli D."/>
            <person name="Cazenave R."/>
            <person name="Ahrendt S."/>
            <person name="Wang J."/>
            <person name="Lipzen A."/>
            <person name="Daum C."/>
            <person name="Barry K."/>
            <person name="Grigoriev I.V."/>
            <person name="Favel A."/>
            <person name="Rosso M.N."/>
            <person name="Martin F."/>
        </authorList>
    </citation>
    <scope>NUCLEOTIDE SEQUENCE [LARGE SCALE GENOMIC DNA]</scope>
    <source>
        <strain evidence="2 3">CIRM-BRFM 2984</strain>
    </source>
</reference>
<evidence type="ECO:0000313" key="1">
    <source>
        <dbReference type="EMBL" id="KAK7015285.1"/>
    </source>
</evidence>
<evidence type="ECO:0000313" key="2">
    <source>
        <dbReference type="EMBL" id="KAK7015463.1"/>
    </source>
</evidence>
<comment type="caution">
    <text evidence="2">The sequence shown here is derived from an EMBL/GenBank/DDBJ whole genome shotgun (WGS) entry which is preliminary data.</text>
</comment>
<keyword evidence="3" id="KW-1185">Reference proteome</keyword>
<protein>
    <submittedName>
        <fullName evidence="2">Uncharacterized protein</fullName>
    </submittedName>
</protein>